<dbReference type="RefSeq" id="WP_146974902.1">
    <property type="nucleotide sequence ID" value="NZ_VOSL01000054.1"/>
</dbReference>
<dbReference type="EMBL" id="VOSL01000054">
    <property type="protein sequence ID" value="TXD34520.1"/>
    <property type="molecule type" value="Genomic_DNA"/>
</dbReference>
<gene>
    <name evidence="2" type="ORF">FRC96_12920</name>
</gene>
<feature type="signal peptide" evidence="1">
    <location>
        <begin position="1"/>
        <end position="20"/>
    </location>
</feature>
<organism evidence="2 3">
    <name type="scientific">Lujinxingia vulgaris</name>
    <dbReference type="NCBI Taxonomy" id="2600176"/>
    <lineage>
        <taxon>Bacteria</taxon>
        <taxon>Deltaproteobacteria</taxon>
        <taxon>Bradymonadales</taxon>
        <taxon>Lujinxingiaceae</taxon>
        <taxon>Lujinxingia</taxon>
    </lineage>
</organism>
<proteinExistence type="predicted"/>
<comment type="caution">
    <text evidence="2">The sequence shown here is derived from an EMBL/GenBank/DDBJ whole genome shotgun (WGS) entry which is preliminary data.</text>
</comment>
<feature type="chain" id="PRO_5023123413" evidence="1">
    <location>
        <begin position="21"/>
        <end position="104"/>
    </location>
</feature>
<accession>A0A5C6X4K1</accession>
<dbReference type="AlphaFoldDB" id="A0A5C6X4K1"/>
<protein>
    <submittedName>
        <fullName evidence="2">Uncharacterized protein</fullName>
    </submittedName>
</protein>
<dbReference type="PROSITE" id="PS51257">
    <property type="entry name" value="PROKAR_LIPOPROTEIN"/>
    <property type="match status" value="1"/>
</dbReference>
<evidence type="ECO:0000313" key="2">
    <source>
        <dbReference type="EMBL" id="TXD34520.1"/>
    </source>
</evidence>
<sequence length="104" mass="10780">MRQLPRNLAIAAALALTALACSDDVLSDDTRDVSPDADPVFEFAEPAPCPTQSPWVYGGCYGVMGVVFDGTQCVTASGCGCPNDDCPAFETLEACAAACDQPTE</sequence>
<name>A0A5C6X4K1_9DELT</name>
<keyword evidence="1" id="KW-0732">Signal</keyword>
<reference evidence="2 3" key="1">
    <citation type="submission" date="2019-08" db="EMBL/GenBank/DDBJ databases">
        <title>Bradymonadales sp. TMQ2.</title>
        <authorList>
            <person name="Liang Q."/>
        </authorList>
    </citation>
    <scope>NUCLEOTIDE SEQUENCE [LARGE SCALE GENOMIC DNA]</scope>
    <source>
        <strain evidence="2 3">TMQ2</strain>
    </source>
</reference>
<evidence type="ECO:0000313" key="3">
    <source>
        <dbReference type="Proteomes" id="UP000321046"/>
    </source>
</evidence>
<dbReference type="OrthoDB" id="5523329at2"/>
<evidence type="ECO:0000256" key="1">
    <source>
        <dbReference type="SAM" id="SignalP"/>
    </source>
</evidence>
<dbReference type="Proteomes" id="UP000321046">
    <property type="component" value="Unassembled WGS sequence"/>
</dbReference>